<dbReference type="OrthoDB" id="2162691at2759"/>
<feature type="compositionally biased region" description="Polar residues" evidence="6">
    <location>
        <begin position="121"/>
        <end position="135"/>
    </location>
</feature>
<feature type="region of interest" description="Disordered" evidence="6">
    <location>
        <begin position="1"/>
        <end position="37"/>
    </location>
</feature>
<feature type="compositionally biased region" description="Polar residues" evidence="6">
    <location>
        <begin position="330"/>
        <end position="341"/>
    </location>
</feature>
<feature type="region of interest" description="Disordered" evidence="6">
    <location>
        <begin position="330"/>
        <end position="390"/>
    </location>
</feature>
<feature type="compositionally biased region" description="Acidic residues" evidence="6">
    <location>
        <begin position="571"/>
        <end position="605"/>
    </location>
</feature>
<dbReference type="CDD" id="cd13220">
    <property type="entry name" value="PH-GRAM_GRAMDC"/>
    <property type="match status" value="1"/>
</dbReference>
<evidence type="ECO:0000256" key="4">
    <source>
        <dbReference type="ARBA" id="ARBA00022989"/>
    </source>
</evidence>
<dbReference type="InterPro" id="IPR011993">
    <property type="entry name" value="PH-like_dom_sf"/>
</dbReference>
<feature type="region of interest" description="Disordered" evidence="6">
    <location>
        <begin position="287"/>
        <end position="318"/>
    </location>
</feature>
<sequence length="1011" mass="114442">MGLIHKKKEPSIDSKNSNKTATNSSVSSHHNHNYQDRHKANNRLSFHIFNKDKDITRSSSLNSISSTNQFDPSMQSIPHDHSKLSRNSLENRIDTVNVLNNQNVSSPQVEPGISIQIMKNTTRQDSNNDLLTIPQNKHDSKSTSTNSSSKQPQELNPEAIQRQNTSTDKNEASGSGGFLSSLITAAANKMSQPATSSTKDKDKDKDKDHTFAHKLDNLIKSVRHEESETSLNGDASPQVIESRNSQDKSLNSAHDVQFESIRESPLNTLGNGDLSLNDFENHQNFQQQQQQQQQQLLSSKQPSIRSNDEFETYSTKRTLSPDIIQQKIPLNNQLQATSNGTDVKRVHRRSINGDSINNRGNSIGGNSQIDTSTVISQDNDHHSSIKNLSEIKSRSTESDLISENSENENLDQIIDYSKKIKHASKKSNKEFHQAFKKLPNNEKLIDDFSCALSKDILVQGKMYLSDHYICFNSNILGWVTNIMIPLSEVIQIEKKSTAVLFPNGMIIRTLHQKYVFATFISRDTTFDLITNVWHRVLLENSDIDPSKLQQVAQQRRARANSKNSITSDSDYSSDDEMNSDGEENEEDETSEKEQDEMDNDDDEGEKDANEEKDGDSFNGFPIIGPKTHAPTESGYTKESGETVVAEDTIKAPPGVVYYIMFGSDISNFIKILKDQKNFDILESDIKGLDEKNKQRNYTYTKPLGGPIGPKQTKCVIEDKLVTYQPDAHYQIDQLTSTPDVPSGNAFKVHTKIFLSWGEKNSTKFYVVTSIEWSGKSWIKGAIEKGTIDGQKDSMKQMIETVNNLIESGNKKGGARKKSTRSRRNTEKKEEEEIEKPKTPEPELSKDPISQFINFVNSIGDLIPIPMLSNTITGSITLITSFLIFMFFFNNLFFSHGHQPSLYEIIPNNSYTSRIRIKNDEFLVIPSINTNLNNQRMIRQQEVSLWNWLKERSEGKLNLEFTGNLGEEFDGLNDEELKQKYSQQELKEIVKLTRIKLDKLSERLEQSEKFNN</sequence>
<dbReference type="GO" id="GO:0140268">
    <property type="term" value="C:endoplasmic reticulum-plasma membrane contact site"/>
    <property type="evidence" value="ECO:0007669"/>
    <property type="project" value="TreeGrafter"/>
</dbReference>
<feature type="domain" description="VASt" evidence="8">
    <location>
        <begin position="640"/>
        <end position="809"/>
    </location>
</feature>
<reference evidence="9" key="1">
    <citation type="submission" date="2022-12" db="EMBL/GenBank/DDBJ databases">
        <authorList>
            <person name="Brejova B."/>
        </authorList>
    </citation>
    <scope>NUCLEOTIDE SEQUENCE</scope>
</reference>
<comment type="similarity">
    <text evidence="2">Belongs to the YSP2 family.</text>
</comment>
<feature type="region of interest" description="Disordered" evidence="6">
    <location>
        <begin position="549"/>
        <end position="641"/>
    </location>
</feature>
<feature type="compositionally biased region" description="Low complexity" evidence="6">
    <location>
        <begin position="561"/>
        <end position="570"/>
    </location>
</feature>
<name>A0A9W4XFH1_9ASCO</name>
<protein>
    <recommendedName>
        <fullName evidence="8">VASt domain-containing protein</fullName>
    </recommendedName>
</protein>
<comment type="caution">
    <text evidence="9">The sequence shown here is derived from an EMBL/GenBank/DDBJ whole genome shotgun (WGS) entry which is preliminary data.</text>
</comment>
<dbReference type="AlphaFoldDB" id="A0A9W4XFH1"/>
<keyword evidence="3 7" id="KW-0812">Transmembrane</keyword>
<evidence type="ECO:0000256" key="7">
    <source>
        <dbReference type="SAM" id="Phobius"/>
    </source>
</evidence>
<feature type="region of interest" description="Disordered" evidence="6">
    <location>
        <begin position="61"/>
        <end position="83"/>
    </location>
</feature>
<accession>A0A9W4XFH1</accession>
<dbReference type="InterPro" id="IPR051482">
    <property type="entry name" value="Cholesterol_transport"/>
</dbReference>
<feature type="compositionally biased region" description="Low complexity" evidence="6">
    <location>
        <begin position="14"/>
        <end position="28"/>
    </location>
</feature>
<keyword evidence="10" id="KW-1185">Reference proteome</keyword>
<dbReference type="GO" id="GO:0005789">
    <property type="term" value="C:endoplasmic reticulum membrane"/>
    <property type="evidence" value="ECO:0007669"/>
    <property type="project" value="TreeGrafter"/>
</dbReference>
<dbReference type="Gene3D" id="2.30.29.30">
    <property type="entry name" value="Pleckstrin-homology domain (PH domain)/Phosphotyrosine-binding domain (PTB)"/>
    <property type="match status" value="1"/>
</dbReference>
<dbReference type="SMART" id="SM00568">
    <property type="entry name" value="GRAM"/>
    <property type="match status" value="1"/>
</dbReference>
<dbReference type="GO" id="GO:0005739">
    <property type="term" value="C:mitochondrion"/>
    <property type="evidence" value="ECO:0007669"/>
    <property type="project" value="TreeGrafter"/>
</dbReference>
<dbReference type="GO" id="GO:0032934">
    <property type="term" value="F:sterol binding"/>
    <property type="evidence" value="ECO:0007669"/>
    <property type="project" value="TreeGrafter"/>
</dbReference>
<dbReference type="PROSITE" id="PS51778">
    <property type="entry name" value="VAST"/>
    <property type="match status" value="1"/>
</dbReference>
<feature type="region of interest" description="Disordered" evidence="6">
    <location>
        <begin position="805"/>
        <end position="845"/>
    </location>
</feature>
<dbReference type="EMBL" id="CANTUO010000001">
    <property type="protein sequence ID" value="CAI5756724.1"/>
    <property type="molecule type" value="Genomic_DNA"/>
</dbReference>
<evidence type="ECO:0000256" key="5">
    <source>
        <dbReference type="ARBA" id="ARBA00023136"/>
    </source>
</evidence>
<evidence type="ECO:0000313" key="10">
    <source>
        <dbReference type="Proteomes" id="UP001152885"/>
    </source>
</evidence>
<dbReference type="GO" id="GO:0032541">
    <property type="term" value="C:cortical endoplasmic reticulum"/>
    <property type="evidence" value="ECO:0007669"/>
    <property type="project" value="TreeGrafter"/>
</dbReference>
<comment type="subcellular location">
    <subcellularLocation>
        <location evidence="1">Membrane</location>
        <topology evidence="1">Single-pass membrane protein</topology>
    </subcellularLocation>
</comment>
<evidence type="ECO:0000256" key="2">
    <source>
        <dbReference type="ARBA" id="ARBA00006582"/>
    </source>
</evidence>
<keyword evidence="4 7" id="KW-1133">Transmembrane helix</keyword>
<feature type="transmembrane region" description="Helical" evidence="7">
    <location>
        <begin position="871"/>
        <end position="893"/>
    </location>
</feature>
<dbReference type="InterPro" id="IPR031968">
    <property type="entry name" value="VASt"/>
</dbReference>
<feature type="compositionally biased region" description="Polar residues" evidence="6">
    <location>
        <begin position="229"/>
        <end position="254"/>
    </location>
</feature>
<feature type="compositionally biased region" description="Low complexity" evidence="6">
    <location>
        <begin position="352"/>
        <end position="369"/>
    </location>
</feature>
<evidence type="ECO:0000256" key="3">
    <source>
        <dbReference type="ARBA" id="ARBA00022692"/>
    </source>
</evidence>
<dbReference type="Proteomes" id="UP001152885">
    <property type="component" value="Unassembled WGS sequence"/>
</dbReference>
<dbReference type="Pfam" id="PF02893">
    <property type="entry name" value="GRAM"/>
    <property type="match status" value="1"/>
</dbReference>
<dbReference type="InterPro" id="IPR004182">
    <property type="entry name" value="GRAM"/>
</dbReference>
<evidence type="ECO:0000259" key="8">
    <source>
        <dbReference type="PROSITE" id="PS51778"/>
    </source>
</evidence>
<feature type="compositionally biased region" description="Basic residues" evidence="6">
    <location>
        <begin position="812"/>
        <end position="822"/>
    </location>
</feature>
<feature type="compositionally biased region" description="Polar residues" evidence="6">
    <location>
        <begin position="67"/>
        <end position="76"/>
    </location>
</feature>
<dbReference type="FunFam" id="2.30.29.30:FF:000008">
    <property type="entry name" value="GRAM domain containing 1B"/>
    <property type="match status" value="1"/>
</dbReference>
<evidence type="ECO:0000256" key="6">
    <source>
        <dbReference type="SAM" id="MobiDB-lite"/>
    </source>
</evidence>
<feature type="compositionally biased region" description="Basic and acidic residues" evidence="6">
    <location>
        <begin position="378"/>
        <end position="390"/>
    </location>
</feature>
<dbReference type="GO" id="GO:0005886">
    <property type="term" value="C:plasma membrane"/>
    <property type="evidence" value="ECO:0007669"/>
    <property type="project" value="TreeGrafter"/>
</dbReference>
<gene>
    <name evidence="9" type="ORF">CANVERA_P1242</name>
</gene>
<dbReference type="GO" id="GO:0120015">
    <property type="term" value="F:sterol transfer activity"/>
    <property type="evidence" value="ECO:0007669"/>
    <property type="project" value="TreeGrafter"/>
</dbReference>
<dbReference type="PANTHER" id="PTHR23319:SF36">
    <property type="entry name" value="MEMBRANE-ANCHORED LIPID-BINDING PROTEIN LAM4-RELATED"/>
    <property type="match status" value="1"/>
</dbReference>
<feature type="compositionally biased region" description="Polar residues" evidence="6">
    <location>
        <begin position="296"/>
        <end position="305"/>
    </location>
</feature>
<dbReference type="PANTHER" id="PTHR23319">
    <property type="entry name" value="GRAM DOMAIN CONTAINING 1B, ISOFORM E"/>
    <property type="match status" value="1"/>
</dbReference>
<feature type="region of interest" description="Disordered" evidence="6">
    <location>
        <begin position="121"/>
        <end position="255"/>
    </location>
</feature>
<evidence type="ECO:0000256" key="1">
    <source>
        <dbReference type="ARBA" id="ARBA00004167"/>
    </source>
</evidence>
<proteinExistence type="inferred from homology"/>
<feature type="compositionally biased region" description="Basic and acidic residues" evidence="6">
    <location>
        <begin position="823"/>
        <end position="845"/>
    </location>
</feature>
<dbReference type="GO" id="GO:0032366">
    <property type="term" value="P:intracellular sterol transport"/>
    <property type="evidence" value="ECO:0007669"/>
    <property type="project" value="TreeGrafter"/>
</dbReference>
<keyword evidence="5 7" id="KW-0472">Membrane</keyword>
<organism evidence="9 10">
    <name type="scientific">Candida verbasci</name>
    <dbReference type="NCBI Taxonomy" id="1227364"/>
    <lineage>
        <taxon>Eukaryota</taxon>
        <taxon>Fungi</taxon>
        <taxon>Dikarya</taxon>
        <taxon>Ascomycota</taxon>
        <taxon>Saccharomycotina</taxon>
        <taxon>Pichiomycetes</taxon>
        <taxon>Debaryomycetaceae</taxon>
        <taxon>Candida/Lodderomyces clade</taxon>
        <taxon>Candida</taxon>
    </lineage>
</organism>
<feature type="compositionally biased region" description="Basic and acidic residues" evidence="6">
    <location>
        <begin position="198"/>
        <end position="227"/>
    </location>
</feature>
<dbReference type="Pfam" id="PF16016">
    <property type="entry name" value="VASt"/>
    <property type="match status" value="1"/>
</dbReference>
<evidence type="ECO:0000313" key="9">
    <source>
        <dbReference type="EMBL" id="CAI5756724.1"/>
    </source>
</evidence>
<feature type="compositionally biased region" description="Basic and acidic residues" evidence="6">
    <location>
        <begin position="606"/>
        <end position="615"/>
    </location>
</feature>